<keyword evidence="4" id="KW-0002">3D-structure</keyword>
<dbReference type="PDB" id="6H82">
    <property type="method" value="EM"/>
    <property type="resolution" value="3.78 A"/>
    <property type="chains" value="D/J/T/W=2-173, E/F/K/M/N/R/S/a=2-176, I/L/Y=4-164"/>
</dbReference>
<accession>H9AZX1</accession>
<evidence type="ECO:0000256" key="1">
    <source>
        <dbReference type="SAM" id="MobiDB-lite"/>
    </source>
</evidence>
<dbReference type="EMBL" id="JN968479">
    <property type="protein sequence ID" value="AFD02296.1"/>
    <property type="molecule type" value="Genomic_DNA"/>
</dbReference>
<evidence type="ECO:0007829" key="4">
    <source>
        <dbReference type="PDB" id="6H82"/>
    </source>
</evidence>
<feature type="compositionally biased region" description="Polar residues" evidence="1">
    <location>
        <begin position="176"/>
        <end position="185"/>
    </location>
</feature>
<proteinExistence type="evidence at protein level"/>
<reference evidence="2 3" key="1">
    <citation type="journal article" date="2012" name="J. Virol.">
        <title>Closely related archaeal Haloarcula hispanica icosahedral viruses HHIV-2 and SH1 have nonhomologous genes encoding host recognition functions.</title>
        <authorList>
            <person name="Jaakkola S.T."/>
            <person name="Penttinen R.K."/>
            <person name="Vilen S.T."/>
            <person name="Jalasvuori M."/>
            <person name="Ronnholm G."/>
            <person name="Bamford J.K."/>
            <person name="Bamford D.H."/>
            <person name="Oksanen H.M."/>
        </authorList>
    </citation>
    <scope>NUCLEOTIDE SEQUENCE [LARGE SCALE GENOMIC DNA]</scope>
</reference>
<organism evidence="2 3">
    <name type="scientific">Haloarcula hispanica icosahedral virus 2</name>
    <dbReference type="NCBI Taxonomy" id="1154689"/>
    <lineage>
        <taxon>Viruses</taxon>
        <taxon>Singelaviria</taxon>
        <taxon>Helvetiavirae</taxon>
        <taxon>Dividoviricota</taxon>
        <taxon>Laserviricetes</taxon>
        <taxon>Halopanivirales</taxon>
        <taxon>Sphaerolipoviridae</taxon>
        <taxon>Alphasphaerolipovirus</taxon>
        <taxon>Alphasphaerolipovirus helsinkii</taxon>
    </lineage>
</organism>
<dbReference type="Proteomes" id="UP000007576">
    <property type="component" value="Segment"/>
</dbReference>
<sequence>MPEIGNNGAEKQISLHKGQPFIDTQDVGAADPNTPAVTIEGPSDYVIAIDAGTPVAPEFRDANGDKLDPSTRVTIQKCDKQGNPLGDGIVFSDTLGRFEYSKMRSDPDYMRKTTTSLMIDEREIVKIFVEVPPNANGMDADNSRITIGDDTSDYGKAVGIVEHGDLSPAESKAVRQASQQNSGGA</sequence>
<dbReference type="KEGG" id="vg:14517146"/>
<evidence type="ECO:0000313" key="3">
    <source>
        <dbReference type="Proteomes" id="UP000007576"/>
    </source>
</evidence>
<feature type="region of interest" description="Disordered" evidence="1">
    <location>
        <begin position="165"/>
        <end position="185"/>
    </location>
</feature>
<evidence type="ECO:0000313" key="2">
    <source>
        <dbReference type="EMBL" id="AFD02296.1"/>
    </source>
</evidence>
<dbReference type="OrthoDB" id="10419at10239"/>
<name>H9AZX1_9VIRU</name>
<keyword evidence="3" id="KW-1185">Reference proteome</keyword>
<dbReference type="EMDB" id="EMD-0172"/>
<dbReference type="PDBsum" id="6H82"/>
<dbReference type="GeneID" id="14517146"/>
<reference evidence="4" key="2">
    <citation type="journal article" date="2019" name="Nat. Commun.">
        <title>Structural basis for assembly of vertical single beta-barrel viruses.</title>
        <authorList>
            <person name="Santos-Perez I."/>
            <person name="Charro D."/>
            <person name="Gil-Carton D."/>
            <person name="Azkargorta M."/>
            <person name="Elortza F."/>
            <person name="Bamford D.H."/>
            <person name="Oksanen H.M."/>
            <person name="Abrescia N.G.A."/>
        </authorList>
    </citation>
    <scope>STRUCTURE BY ELECTRON MICROSCOPY (3.78 ANGSTROMS) OF 2-173; 2-176 AND 4-164</scope>
</reference>
<dbReference type="SMR" id="H9AZX1"/>
<protein>
    <submittedName>
        <fullName evidence="2">VP7</fullName>
    </submittedName>
</protein>
<dbReference type="RefSeq" id="YP_005352801.1">
    <property type="nucleotide sequence ID" value="NC_016989.1"/>
</dbReference>